<dbReference type="Proteomes" id="UP001177670">
    <property type="component" value="Unassembled WGS sequence"/>
</dbReference>
<comment type="caution">
    <text evidence="1">The sequence shown here is derived from an EMBL/GenBank/DDBJ whole genome shotgun (WGS) entry which is preliminary data.</text>
</comment>
<evidence type="ECO:0000313" key="2">
    <source>
        <dbReference type="Proteomes" id="UP001177670"/>
    </source>
</evidence>
<organism evidence="1 2">
    <name type="scientific">Melipona bicolor</name>
    <dbReference type="NCBI Taxonomy" id="60889"/>
    <lineage>
        <taxon>Eukaryota</taxon>
        <taxon>Metazoa</taxon>
        <taxon>Ecdysozoa</taxon>
        <taxon>Arthropoda</taxon>
        <taxon>Hexapoda</taxon>
        <taxon>Insecta</taxon>
        <taxon>Pterygota</taxon>
        <taxon>Neoptera</taxon>
        <taxon>Endopterygota</taxon>
        <taxon>Hymenoptera</taxon>
        <taxon>Apocrita</taxon>
        <taxon>Aculeata</taxon>
        <taxon>Apoidea</taxon>
        <taxon>Anthophila</taxon>
        <taxon>Apidae</taxon>
        <taxon>Melipona</taxon>
    </lineage>
</organism>
<evidence type="ECO:0000313" key="1">
    <source>
        <dbReference type="EMBL" id="KAK1130796.1"/>
    </source>
</evidence>
<protein>
    <submittedName>
        <fullName evidence="1">Uncharacterized protein</fullName>
    </submittedName>
</protein>
<reference evidence="1" key="1">
    <citation type="submission" date="2021-10" db="EMBL/GenBank/DDBJ databases">
        <title>Melipona bicolor Genome sequencing and assembly.</title>
        <authorList>
            <person name="Araujo N.S."/>
            <person name="Arias M.C."/>
        </authorList>
    </citation>
    <scope>NUCLEOTIDE SEQUENCE</scope>
    <source>
        <strain evidence="1">USP_2M_L1-L4_2017</strain>
        <tissue evidence="1">Whole body</tissue>
    </source>
</reference>
<name>A0AA40KS53_9HYME</name>
<sequence length="63" mass="7411">MVKKEDSRLLKGFVILMDMMKYQEMWYKASSSIFDLEILTSKIHLALVDQSLEKSTKIVEKIE</sequence>
<gene>
    <name evidence="1" type="ORF">K0M31_018905</name>
</gene>
<keyword evidence="2" id="KW-1185">Reference proteome</keyword>
<dbReference type="EMBL" id="JAHYIQ010000007">
    <property type="protein sequence ID" value="KAK1130796.1"/>
    <property type="molecule type" value="Genomic_DNA"/>
</dbReference>
<accession>A0AA40KS53</accession>
<dbReference type="AlphaFoldDB" id="A0AA40KS53"/>
<proteinExistence type="predicted"/>